<evidence type="ECO:0000313" key="1">
    <source>
        <dbReference type="EMBL" id="ORX48430.1"/>
    </source>
</evidence>
<gene>
    <name evidence="1" type="ORF">BCR36DRAFT_371281</name>
</gene>
<keyword evidence="2" id="KW-1185">Reference proteome</keyword>
<dbReference type="InterPro" id="IPR026832">
    <property type="entry name" value="Asteroid"/>
</dbReference>
<evidence type="ECO:0008006" key="3">
    <source>
        <dbReference type="Google" id="ProtNLM"/>
    </source>
</evidence>
<evidence type="ECO:0000313" key="2">
    <source>
        <dbReference type="Proteomes" id="UP000193719"/>
    </source>
</evidence>
<protein>
    <recommendedName>
        <fullName evidence="3">Asteroid domain-containing protein</fullName>
    </recommendedName>
</protein>
<name>A0A1Y1V6L9_9FUNG</name>
<proteinExistence type="predicted"/>
<sequence length="394" mass="46962">MSIILNFSLFEADPSIFKIANNLKKENPNNKIFVLSNDSDFLIYDVPNYVNFSDLKFPNNTKNDDLKIEYKSNNSEIISKSLDMDKEIMPICGTLCGNDSIIIYNNIKKHIKEFKTTEKFEKLEFISVEYEEGKKDYVRKIIIFVLCMIKQAKSNNISNPKYSRVGECKDLTELQKEVIKQLFEEIKKWFNNKKQWNKFQIEFVNSVREYIKTSNIEDCDIKKNKAIIKKYKGNSFYCDNKNIINKISFLDEQILDNYYSGNINNKILNILINNYYLCVQYFENLEKENCWNITYKLRKEICKIMLNLDTTGNYDQDVSIKELRRKGFSSTEIRLTDELIPIKREEIKFNSVDERFKKYINLFHLDINDIKKFTFLFNFLCCYLSLYLKSKSRR</sequence>
<accession>A0A1Y1V6L9</accession>
<dbReference type="STRING" id="1754191.A0A1Y1V6L9"/>
<reference evidence="1 2" key="1">
    <citation type="submission" date="2016-08" db="EMBL/GenBank/DDBJ databases">
        <title>Genomes of anaerobic fungi encode conserved fungal cellulosomes for biomass hydrolysis.</title>
        <authorList>
            <consortium name="DOE Joint Genome Institute"/>
            <person name="Haitjema C.H."/>
            <person name="Gilmore S.P."/>
            <person name="Henske J.K."/>
            <person name="Solomon K.V."/>
            <person name="De Groot R."/>
            <person name="Kuo A."/>
            <person name="Mondo S.J."/>
            <person name="Salamov A.A."/>
            <person name="Labutti K."/>
            <person name="Zhao Z."/>
            <person name="Chiniquy J."/>
            <person name="Barry K."/>
            <person name="Brewer H.M."/>
            <person name="Purvine S.O."/>
            <person name="Wright A.T."/>
            <person name="Boxma B."/>
            <person name="Van Alen T."/>
            <person name="Hackstein J.H."/>
            <person name="Baker S.E."/>
            <person name="Grigoriev I.V."/>
            <person name="O'Malley M.A."/>
        </authorList>
    </citation>
    <scope>NUCLEOTIDE SEQUENCE [LARGE SCALE GENOMIC DNA]</scope>
    <source>
        <strain evidence="2">finn</strain>
    </source>
</reference>
<dbReference type="OrthoDB" id="2107847at2759"/>
<dbReference type="AlphaFoldDB" id="A0A1Y1V6L9"/>
<comment type="caution">
    <text evidence="1">The sequence shown here is derived from an EMBL/GenBank/DDBJ whole genome shotgun (WGS) entry which is preliminary data.</text>
</comment>
<dbReference type="Proteomes" id="UP000193719">
    <property type="component" value="Unassembled WGS sequence"/>
</dbReference>
<dbReference type="EMBL" id="MCFH01000027">
    <property type="protein sequence ID" value="ORX48430.1"/>
    <property type="molecule type" value="Genomic_DNA"/>
</dbReference>
<dbReference type="PANTHER" id="PTHR15665:SF1">
    <property type="entry name" value="PROTEIN ASTEROID HOMOLOG 1"/>
    <property type="match status" value="1"/>
</dbReference>
<reference evidence="1 2" key="2">
    <citation type="submission" date="2016-08" db="EMBL/GenBank/DDBJ databases">
        <title>Pervasive Adenine N6-methylation of Active Genes in Fungi.</title>
        <authorList>
            <consortium name="DOE Joint Genome Institute"/>
            <person name="Mondo S.J."/>
            <person name="Dannebaum R.O."/>
            <person name="Kuo R.C."/>
            <person name="Labutti K."/>
            <person name="Haridas S."/>
            <person name="Kuo A."/>
            <person name="Salamov A."/>
            <person name="Ahrendt S.R."/>
            <person name="Lipzen A."/>
            <person name="Sullivan W."/>
            <person name="Andreopoulos W.B."/>
            <person name="Clum A."/>
            <person name="Lindquist E."/>
            <person name="Daum C."/>
            <person name="Ramamoorthy G.K."/>
            <person name="Gryganskyi A."/>
            <person name="Culley D."/>
            <person name="Magnuson J.K."/>
            <person name="James T.Y."/>
            <person name="O'Malley M.A."/>
            <person name="Stajich J.E."/>
            <person name="Spatafora J.W."/>
            <person name="Visel A."/>
            <person name="Grigoriev I.V."/>
        </authorList>
    </citation>
    <scope>NUCLEOTIDE SEQUENCE [LARGE SCALE GENOMIC DNA]</scope>
    <source>
        <strain evidence="2">finn</strain>
    </source>
</reference>
<dbReference type="PANTHER" id="PTHR15665">
    <property type="entry name" value="ASTEROID PROTEIN"/>
    <property type="match status" value="1"/>
</dbReference>
<organism evidence="1 2">
    <name type="scientific">Piromyces finnis</name>
    <dbReference type="NCBI Taxonomy" id="1754191"/>
    <lineage>
        <taxon>Eukaryota</taxon>
        <taxon>Fungi</taxon>
        <taxon>Fungi incertae sedis</taxon>
        <taxon>Chytridiomycota</taxon>
        <taxon>Chytridiomycota incertae sedis</taxon>
        <taxon>Neocallimastigomycetes</taxon>
        <taxon>Neocallimastigales</taxon>
        <taxon>Neocallimastigaceae</taxon>
        <taxon>Piromyces</taxon>
    </lineage>
</organism>